<sequence length="282" mass="31190">MRDFAKLPDRVRGAELLEKAGIALLIGSVLAWLGPFDTDDQEPFVRLGFWIAMSVAWFTLSSIALLVFARSMRLKTLPAPVRRLLPVVATALVGMAIAGFALHHMDGWEPDVQRTIDLFLKTLLVGLIVETIGTALLERPARQEIPFGQDSTDRESETVQPDNFPEPVQDVDVVDAPLARIPPALREMIICLQMEDHYVRAHTDHGSSLFLMRLSDAMEELGQVKGMRVHRSWWVASDAIVVVERSGRAAQLTLRNGLKVPVSTPYIAPATAAVSARTDRLP</sequence>
<feature type="transmembrane region" description="Helical" evidence="2">
    <location>
        <begin position="81"/>
        <end position="102"/>
    </location>
</feature>
<feature type="transmembrane region" description="Helical" evidence="2">
    <location>
        <begin position="118"/>
        <end position="137"/>
    </location>
</feature>
<evidence type="ECO:0000259" key="3">
    <source>
        <dbReference type="PROSITE" id="PS50930"/>
    </source>
</evidence>
<feature type="domain" description="HTH LytTR-type" evidence="3">
    <location>
        <begin position="189"/>
        <end position="263"/>
    </location>
</feature>
<dbReference type="SMART" id="SM00850">
    <property type="entry name" value="LytTR"/>
    <property type="match status" value="1"/>
</dbReference>
<evidence type="ECO:0000256" key="2">
    <source>
        <dbReference type="SAM" id="Phobius"/>
    </source>
</evidence>
<keyword evidence="4" id="KW-0238">DNA-binding</keyword>
<dbReference type="EMBL" id="JACIJR010000003">
    <property type="protein sequence ID" value="MBB5729073.1"/>
    <property type="molecule type" value="Genomic_DNA"/>
</dbReference>
<feature type="region of interest" description="Disordered" evidence="1">
    <location>
        <begin position="146"/>
        <end position="166"/>
    </location>
</feature>
<feature type="transmembrane region" description="Helical" evidence="2">
    <location>
        <begin position="47"/>
        <end position="69"/>
    </location>
</feature>
<accession>A0A7W9BS02</accession>
<evidence type="ECO:0000313" key="5">
    <source>
        <dbReference type="Proteomes" id="UP000546701"/>
    </source>
</evidence>
<name>A0A7W9BS02_9SPHN</name>
<proteinExistence type="predicted"/>
<dbReference type="GO" id="GO:0003677">
    <property type="term" value="F:DNA binding"/>
    <property type="evidence" value="ECO:0007669"/>
    <property type="project" value="UniProtKB-KW"/>
</dbReference>
<protein>
    <submittedName>
        <fullName evidence="4">DNA-binding LytR/AlgR family response regulator</fullName>
    </submittedName>
</protein>
<reference evidence="4 5" key="1">
    <citation type="submission" date="2020-08" db="EMBL/GenBank/DDBJ databases">
        <title>Genomic Encyclopedia of Type Strains, Phase IV (KMG-IV): sequencing the most valuable type-strain genomes for metagenomic binning, comparative biology and taxonomic classification.</title>
        <authorList>
            <person name="Goeker M."/>
        </authorList>
    </citation>
    <scope>NUCLEOTIDE SEQUENCE [LARGE SCALE GENOMIC DNA]</scope>
    <source>
        <strain evidence="4 5">DSM 103336</strain>
    </source>
</reference>
<keyword evidence="5" id="KW-1185">Reference proteome</keyword>
<dbReference type="AlphaFoldDB" id="A0A7W9BS02"/>
<dbReference type="InterPro" id="IPR007492">
    <property type="entry name" value="LytTR_DNA-bd_dom"/>
</dbReference>
<feature type="transmembrane region" description="Helical" evidence="2">
    <location>
        <begin position="16"/>
        <end position="35"/>
    </location>
</feature>
<organism evidence="4 5">
    <name type="scientific">Sphingomonas prati</name>
    <dbReference type="NCBI Taxonomy" id="1843237"/>
    <lineage>
        <taxon>Bacteria</taxon>
        <taxon>Pseudomonadati</taxon>
        <taxon>Pseudomonadota</taxon>
        <taxon>Alphaproteobacteria</taxon>
        <taxon>Sphingomonadales</taxon>
        <taxon>Sphingomonadaceae</taxon>
        <taxon>Sphingomonas</taxon>
    </lineage>
</organism>
<keyword evidence="2" id="KW-0472">Membrane</keyword>
<dbReference type="Gene3D" id="2.40.50.1020">
    <property type="entry name" value="LytTr DNA-binding domain"/>
    <property type="match status" value="1"/>
</dbReference>
<dbReference type="PROSITE" id="PS50930">
    <property type="entry name" value="HTH_LYTTR"/>
    <property type="match status" value="1"/>
</dbReference>
<keyword evidence="2" id="KW-0812">Transmembrane</keyword>
<evidence type="ECO:0000313" key="4">
    <source>
        <dbReference type="EMBL" id="MBB5729073.1"/>
    </source>
</evidence>
<dbReference type="Pfam" id="PF04397">
    <property type="entry name" value="LytTR"/>
    <property type="match status" value="1"/>
</dbReference>
<dbReference type="RefSeq" id="WP_198350667.1">
    <property type="nucleotide sequence ID" value="NZ_BMJP01000002.1"/>
</dbReference>
<keyword evidence="2" id="KW-1133">Transmembrane helix</keyword>
<gene>
    <name evidence="4" type="ORF">FHS99_001551</name>
</gene>
<evidence type="ECO:0000256" key="1">
    <source>
        <dbReference type="SAM" id="MobiDB-lite"/>
    </source>
</evidence>
<comment type="caution">
    <text evidence="4">The sequence shown here is derived from an EMBL/GenBank/DDBJ whole genome shotgun (WGS) entry which is preliminary data.</text>
</comment>
<dbReference type="Proteomes" id="UP000546701">
    <property type="component" value="Unassembled WGS sequence"/>
</dbReference>